<evidence type="ECO:0000256" key="1">
    <source>
        <dbReference type="SAM" id="MobiDB-lite"/>
    </source>
</evidence>
<proteinExistence type="predicted"/>
<protein>
    <submittedName>
        <fullName evidence="2">EcsC family protein</fullName>
    </submittedName>
</protein>
<reference evidence="2 3" key="1">
    <citation type="submission" date="2018-09" db="EMBL/GenBank/DDBJ databases">
        <title>The draft genome of Acinetobacter spp. strains.</title>
        <authorList>
            <person name="Qin J."/>
            <person name="Feng Y."/>
            <person name="Zong Z."/>
        </authorList>
    </citation>
    <scope>NUCLEOTIDE SEQUENCE [LARGE SCALE GENOMIC DNA]</scope>
    <source>
        <strain evidence="2 3">WCHAc060096</strain>
    </source>
</reference>
<accession>A0A3A8EFA3</accession>
<dbReference type="RefSeq" id="WP_120370800.1">
    <property type="nucleotide sequence ID" value="NZ_RAXU01000016.1"/>
</dbReference>
<dbReference type="PANTHER" id="PTHR41260">
    <property type="entry name" value="PROTEIN ECSC"/>
    <property type="match status" value="1"/>
</dbReference>
<dbReference type="PANTHER" id="PTHR41260:SF1">
    <property type="entry name" value="PROTEIN ECSC"/>
    <property type="match status" value="1"/>
</dbReference>
<evidence type="ECO:0000313" key="2">
    <source>
        <dbReference type="EMBL" id="RKG32206.1"/>
    </source>
</evidence>
<feature type="compositionally biased region" description="Basic residues" evidence="1">
    <location>
        <begin position="459"/>
        <end position="471"/>
    </location>
</feature>
<dbReference type="Pfam" id="PF12787">
    <property type="entry name" value="EcsC"/>
    <property type="match status" value="1"/>
</dbReference>
<gene>
    <name evidence="2" type="ORF">D7V21_12525</name>
</gene>
<sequence>MTNSNNNQSQSLLGTAFGVAKKLSSSGLNALSHVAPGTVSKINTTIDATRTIEGNARVKNPLEVEQYENPQQMMRQHLPKVSQQLLGRHYNRVYSVASFLSPDINEKISDYLFDRLNDFTEQTSSTKKVLEEAGAKSLEELSKNPDRSQRISQALIEQNKILAVAQGAVSGATGIVGAAVDVPFSLALALRTIYQTGRAHGFELNQQQEQDIVEFIFKEIDLGLVAEKQTLLMAIKTLKNMLQTHDLSQFQQLLGSSNDTEFLKQWLVDDQGQFKYKWLNGFSKFSVIGKLSPVAGATVSAIYSWRLIEDAGQKSQAIFGGARHYLLQHPHAQISPLNAYLALEQQIGQAKPSLISPNTQTISQHLDESKTQEIKEEFVVPITSESIKKVTVKPRKPRTAKTQQDAAQKVEEGIHSLAEQFVEPHEQTEQQPALTEKTAVVAELDAIETDEKVQAAATKPKRKRTVKPKAE</sequence>
<dbReference type="AlphaFoldDB" id="A0A3A8EFA3"/>
<dbReference type="Proteomes" id="UP000269001">
    <property type="component" value="Unassembled WGS sequence"/>
</dbReference>
<organism evidence="2 3">
    <name type="scientific">Acinetobacter guerrae</name>
    <dbReference type="NCBI Taxonomy" id="1843371"/>
    <lineage>
        <taxon>Bacteria</taxon>
        <taxon>Pseudomonadati</taxon>
        <taxon>Pseudomonadota</taxon>
        <taxon>Gammaproteobacteria</taxon>
        <taxon>Moraxellales</taxon>
        <taxon>Moraxellaceae</taxon>
        <taxon>Acinetobacter</taxon>
    </lineage>
</organism>
<name>A0A3A8EFA3_9GAMM</name>
<evidence type="ECO:0000313" key="3">
    <source>
        <dbReference type="Proteomes" id="UP000269001"/>
    </source>
</evidence>
<keyword evidence="3" id="KW-1185">Reference proteome</keyword>
<dbReference type="InterPro" id="IPR024787">
    <property type="entry name" value="EcsC"/>
</dbReference>
<dbReference type="EMBL" id="RAXU01000016">
    <property type="protein sequence ID" value="RKG32206.1"/>
    <property type="molecule type" value="Genomic_DNA"/>
</dbReference>
<feature type="region of interest" description="Disordered" evidence="1">
    <location>
        <begin position="451"/>
        <end position="471"/>
    </location>
</feature>
<comment type="caution">
    <text evidence="2">The sequence shown here is derived from an EMBL/GenBank/DDBJ whole genome shotgun (WGS) entry which is preliminary data.</text>
</comment>